<dbReference type="InterPro" id="IPR001876">
    <property type="entry name" value="Znf_RanBP2"/>
</dbReference>
<feature type="compositionally biased region" description="Pro residues" evidence="4">
    <location>
        <begin position="109"/>
        <end position="123"/>
    </location>
</feature>
<organism evidence="7 8">
    <name type="scientific">Nocardiopsis lambiniae</name>
    <dbReference type="NCBI Taxonomy" id="3075539"/>
    <lineage>
        <taxon>Bacteria</taxon>
        <taxon>Bacillati</taxon>
        <taxon>Actinomycetota</taxon>
        <taxon>Actinomycetes</taxon>
        <taxon>Streptosporangiales</taxon>
        <taxon>Nocardiopsidaceae</taxon>
        <taxon>Nocardiopsis</taxon>
    </lineage>
</organism>
<reference evidence="8" key="1">
    <citation type="submission" date="2023-07" db="EMBL/GenBank/DDBJ databases">
        <title>30 novel species of actinomycetes from the DSMZ collection.</title>
        <authorList>
            <person name="Nouioui I."/>
        </authorList>
    </citation>
    <scope>NUCLEOTIDE SEQUENCE [LARGE SCALE GENOMIC DNA]</scope>
    <source>
        <strain evidence="8">DSM 44743</strain>
    </source>
</reference>
<dbReference type="SUPFAM" id="SSF90209">
    <property type="entry name" value="Ran binding protein zinc finger-like"/>
    <property type="match status" value="1"/>
</dbReference>
<accession>A0ABU2MBQ1</accession>
<dbReference type="EMBL" id="JAVREP010000007">
    <property type="protein sequence ID" value="MDT0329361.1"/>
    <property type="molecule type" value="Genomic_DNA"/>
</dbReference>
<evidence type="ECO:0000256" key="2">
    <source>
        <dbReference type="ARBA" id="ARBA00022771"/>
    </source>
</evidence>
<dbReference type="Gene3D" id="2.30.30.380">
    <property type="entry name" value="Zn-finger domain of Sec23/24"/>
    <property type="match status" value="1"/>
</dbReference>
<keyword evidence="1" id="KW-0479">Metal-binding</keyword>
<comment type="caution">
    <text evidence="7">The sequence shown here is derived from an EMBL/GenBank/DDBJ whole genome shotgun (WGS) entry which is preliminary data.</text>
</comment>
<keyword evidence="5" id="KW-0812">Transmembrane</keyword>
<evidence type="ECO:0000313" key="8">
    <source>
        <dbReference type="Proteomes" id="UP001183390"/>
    </source>
</evidence>
<dbReference type="SMART" id="SM00547">
    <property type="entry name" value="ZnF_RBZ"/>
    <property type="match status" value="1"/>
</dbReference>
<gene>
    <name evidence="7" type="ORF">RM479_13150</name>
</gene>
<keyword evidence="2" id="KW-0863">Zinc-finger</keyword>
<proteinExistence type="predicted"/>
<feature type="transmembrane region" description="Helical" evidence="5">
    <location>
        <begin position="147"/>
        <end position="168"/>
    </location>
</feature>
<keyword evidence="5" id="KW-1133">Transmembrane helix</keyword>
<evidence type="ECO:0000256" key="4">
    <source>
        <dbReference type="SAM" id="MobiDB-lite"/>
    </source>
</evidence>
<feature type="region of interest" description="Disordered" evidence="4">
    <location>
        <begin position="72"/>
        <end position="141"/>
    </location>
</feature>
<keyword evidence="3" id="KW-0862">Zinc</keyword>
<keyword evidence="8" id="KW-1185">Reference proteome</keyword>
<protein>
    <submittedName>
        <fullName evidence="7">Zinc finger Ran-binding domain-containing protein</fullName>
    </submittedName>
</protein>
<evidence type="ECO:0000256" key="5">
    <source>
        <dbReference type="SAM" id="Phobius"/>
    </source>
</evidence>
<dbReference type="PROSITE" id="PS01358">
    <property type="entry name" value="ZF_RANBP2_1"/>
    <property type="match status" value="1"/>
</dbReference>
<feature type="domain" description="RanBP2-type" evidence="6">
    <location>
        <begin position="2"/>
        <end position="31"/>
    </location>
</feature>
<dbReference type="Proteomes" id="UP001183390">
    <property type="component" value="Unassembled WGS sequence"/>
</dbReference>
<dbReference type="PROSITE" id="PS50199">
    <property type="entry name" value="ZF_RANBP2_2"/>
    <property type="match status" value="1"/>
</dbReference>
<evidence type="ECO:0000256" key="1">
    <source>
        <dbReference type="ARBA" id="ARBA00022723"/>
    </source>
</evidence>
<dbReference type="InterPro" id="IPR036443">
    <property type="entry name" value="Znf_RanBP2_sf"/>
</dbReference>
<name>A0ABU2MBQ1_9ACTN</name>
<evidence type="ECO:0000256" key="3">
    <source>
        <dbReference type="ARBA" id="ARBA00022833"/>
    </source>
</evidence>
<keyword evidence="5" id="KW-0472">Membrane</keyword>
<evidence type="ECO:0000259" key="6">
    <source>
        <dbReference type="PROSITE" id="PS50199"/>
    </source>
</evidence>
<evidence type="ECO:0000313" key="7">
    <source>
        <dbReference type="EMBL" id="MDT0329361.1"/>
    </source>
</evidence>
<dbReference type="RefSeq" id="WP_311512008.1">
    <property type="nucleotide sequence ID" value="NZ_JAVREP010000007.1"/>
</dbReference>
<sequence length="286" mass="29311">MAEGDWRCGVCAALNEPVSRACLVCDTVRTVVAQEEGPADLLAAPVGTEVFQGSAAPPTLPDDLPSVRVMEPPVPAPDRPGRRSGRVGSGGAVPGGHVLRAGAGGGAAGPPPGTPTPPNPAPPSATTAPLPVIPGERRRTWPRVPSGTVRALALGALGLTLIVLWWVLPGGEGEEEASTGPPPQRPCPDRVAALIPGSGDGPLVESYETVRHRIVLCADGTGTLYYFGEFLDGTGEPMVVPAERDGDGYTARAGETRYEIADGRVVVIGGDGAELARHDLIEVDPS</sequence>